<organism evidence="8 9">
    <name type="scientific">Sphagnurus paluster</name>
    <dbReference type="NCBI Taxonomy" id="117069"/>
    <lineage>
        <taxon>Eukaryota</taxon>
        <taxon>Fungi</taxon>
        <taxon>Dikarya</taxon>
        <taxon>Basidiomycota</taxon>
        <taxon>Agaricomycotina</taxon>
        <taxon>Agaricomycetes</taxon>
        <taxon>Agaricomycetidae</taxon>
        <taxon>Agaricales</taxon>
        <taxon>Tricholomatineae</taxon>
        <taxon>Lyophyllaceae</taxon>
        <taxon>Sphagnurus</taxon>
    </lineage>
</organism>
<keyword evidence="2" id="KW-0805">Transcription regulation</keyword>
<keyword evidence="3" id="KW-0238">DNA-binding</keyword>
<evidence type="ECO:0000256" key="5">
    <source>
        <dbReference type="ARBA" id="ARBA00023242"/>
    </source>
</evidence>
<dbReference type="OrthoDB" id="39175at2759"/>
<feature type="compositionally biased region" description="Polar residues" evidence="6">
    <location>
        <begin position="176"/>
        <end position="185"/>
    </location>
</feature>
<keyword evidence="5" id="KW-0539">Nucleus</keyword>
<reference evidence="8" key="1">
    <citation type="submission" date="2021-02" db="EMBL/GenBank/DDBJ databases">
        <authorList>
            <person name="Nieuwenhuis M."/>
            <person name="Van De Peppel L.J.J."/>
        </authorList>
    </citation>
    <scope>NUCLEOTIDE SEQUENCE</scope>
    <source>
        <strain evidence="8">D49</strain>
    </source>
</reference>
<dbReference type="GO" id="GO:0008270">
    <property type="term" value="F:zinc ion binding"/>
    <property type="evidence" value="ECO:0007669"/>
    <property type="project" value="InterPro"/>
</dbReference>
<feature type="compositionally biased region" description="Polar residues" evidence="6">
    <location>
        <begin position="194"/>
        <end position="222"/>
    </location>
</feature>
<dbReference type="InterPro" id="IPR051089">
    <property type="entry name" value="prtT"/>
</dbReference>
<feature type="compositionally biased region" description="Acidic residues" evidence="6">
    <location>
        <begin position="275"/>
        <end position="286"/>
    </location>
</feature>
<dbReference type="GO" id="GO:0000976">
    <property type="term" value="F:transcription cis-regulatory region binding"/>
    <property type="evidence" value="ECO:0007669"/>
    <property type="project" value="TreeGrafter"/>
</dbReference>
<dbReference type="AlphaFoldDB" id="A0A9P7FUV0"/>
<dbReference type="Proteomes" id="UP000717328">
    <property type="component" value="Unassembled WGS sequence"/>
</dbReference>
<protein>
    <recommendedName>
        <fullName evidence="7">Xylanolytic transcriptional activator regulatory domain-containing protein</fullName>
    </recommendedName>
</protein>
<proteinExistence type="predicted"/>
<feature type="region of interest" description="Disordered" evidence="6">
    <location>
        <begin position="176"/>
        <end position="304"/>
    </location>
</feature>
<dbReference type="PANTHER" id="PTHR31845:SF19">
    <property type="entry name" value="TRANSCRIPTION FACTOR DOMAIN-CONTAINING PROTEIN"/>
    <property type="match status" value="1"/>
</dbReference>
<dbReference type="GO" id="GO:0000981">
    <property type="term" value="F:DNA-binding transcription factor activity, RNA polymerase II-specific"/>
    <property type="evidence" value="ECO:0007669"/>
    <property type="project" value="TreeGrafter"/>
</dbReference>
<evidence type="ECO:0000313" key="8">
    <source>
        <dbReference type="EMBL" id="KAG5637474.1"/>
    </source>
</evidence>
<feature type="compositionally biased region" description="Basic and acidic residues" evidence="6">
    <location>
        <begin position="345"/>
        <end position="356"/>
    </location>
</feature>
<keyword evidence="4" id="KW-0804">Transcription</keyword>
<feature type="domain" description="Xylanolytic transcriptional activator regulatory" evidence="7">
    <location>
        <begin position="523"/>
        <end position="635"/>
    </location>
</feature>
<keyword evidence="9" id="KW-1185">Reference proteome</keyword>
<evidence type="ECO:0000256" key="6">
    <source>
        <dbReference type="SAM" id="MobiDB-lite"/>
    </source>
</evidence>
<evidence type="ECO:0000256" key="1">
    <source>
        <dbReference type="ARBA" id="ARBA00004123"/>
    </source>
</evidence>
<dbReference type="GO" id="GO:0006351">
    <property type="term" value="P:DNA-templated transcription"/>
    <property type="evidence" value="ECO:0007669"/>
    <property type="project" value="InterPro"/>
</dbReference>
<evidence type="ECO:0000259" key="7">
    <source>
        <dbReference type="Pfam" id="PF04082"/>
    </source>
</evidence>
<evidence type="ECO:0000313" key="9">
    <source>
        <dbReference type="Proteomes" id="UP000717328"/>
    </source>
</evidence>
<evidence type="ECO:0000256" key="4">
    <source>
        <dbReference type="ARBA" id="ARBA00023163"/>
    </source>
</evidence>
<feature type="region of interest" description="Disordered" evidence="6">
    <location>
        <begin position="345"/>
        <end position="418"/>
    </location>
</feature>
<evidence type="ECO:0000256" key="2">
    <source>
        <dbReference type="ARBA" id="ARBA00023015"/>
    </source>
</evidence>
<dbReference type="PANTHER" id="PTHR31845">
    <property type="entry name" value="FINGER DOMAIN PROTEIN, PUTATIVE-RELATED"/>
    <property type="match status" value="1"/>
</dbReference>
<sequence length="636" mass="70970">MVGPPPTVYGIDTVSHGHGYHSQHEQWIALWQAFTHPQSSYQHPHAPQQLDQQDYYNYTQNQLAQSGHYMDSPAPPAPHELNEATPYKLSFPPDPQIGTIGTNPNPSHGFSFGLAPGPLYQHGITHHNEQVVQLHGESSYSHAQPISEAQCLQNRFQQLYWRNSELMAMVEPSQPRSLPLSSWMQESRAPANSIPVNDANNNQSDMPPVSNTGKKTTTSAQMRNPAGKPRREAQSQRRAYLTKGKGNSTISSTAGVKRKRSKRQSSVTDSHDADTSENDSDDDDSVGGEINNVGLNNKSQKQKSKRVYLLDQLKQKREVINFLKQLIGETPLSPEEYFTSVCERDDQNAMEHRERLPSSIRKAGGTAGPQAFNAPRGPAAEEDDSDHEESSNPQSFGLVAPLQDEDSTDASPNEKLLSSLPNYDAPLGLIANLSLSNTNSKMSEKEFAGLRDDDVGVANETYFLPGPASSLGIPKMSIEQDSSPEILTRELVGKDAKELFKMFCKKKEIYPVVMHFAKHSAANALIDGWKSVELCQAYILMGMYAVPARRWEEDRSWLYTGLAIRYLRVFITFLSLSSLSSRVATDLNLHQVPPVKPQNEKQEREILNRTRVWTICFNLDRSSATQFVKPSTIKEE</sequence>
<dbReference type="Pfam" id="PF04082">
    <property type="entry name" value="Fungal_trans"/>
    <property type="match status" value="1"/>
</dbReference>
<dbReference type="EMBL" id="JABCKI010005827">
    <property type="protein sequence ID" value="KAG5637474.1"/>
    <property type="molecule type" value="Genomic_DNA"/>
</dbReference>
<feature type="region of interest" description="Disordered" evidence="6">
    <location>
        <begin position="66"/>
        <end position="90"/>
    </location>
</feature>
<accession>A0A9P7FUV0</accession>
<dbReference type="InterPro" id="IPR007219">
    <property type="entry name" value="XnlR_reg_dom"/>
</dbReference>
<evidence type="ECO:0000256" key="3">
    <source>
        <dbReference type="ARBA" id="ARBA00023125"/>
    </source>
</evidence>
<comment type="caution">
    <text evidence="8">The sequence shown here is derived from an EMBL/GenBank/DDBJ whole genome shotgun (WGS) entry which is preliminary data.</text>
</comment>
<name>A0A9P7FUV0_9AGAR</name>
<dbReference type="GO" id="GO:0005634">
    <property type="term" value="C:nucleus"/>
    <property type="evidence" value="ECO:0007669"/>
    <property type="project" value="UniProtKB-SubCell"/>
</dbReference>
<comment type="subcellular location">
    <subcellularLocation>
        <location evidence="1">Nucleus</location>
    </subcellularLocation>
</comment>
<dbReference type="CDD" id="cd12148">
    <property type="entry name" value="fungal_TF_MHR"/>
    <property type="match status" value="1"/>
</dbReference>
<reference evidence="8" key="2">
    <citation type="submission" date="2021-10" db="EMBL/GenBank/DDBJ databases">
        <title>Phylogenomics reveals ancestral predisposition of the termite-cultivated fungus Termitomyces towards a domesticated lifestyle.</title>
        <authorList>
            <person name="Auxier B."/>
            <person name="Grum-Grzhimaylo A."/>
            <person name="Cardenas M.E."/>
            <person name="Lodge J.D."/>
            <person name="Laessoe T."/>
            <person name="Pedersen O."/>
            <person name="Smith M.E."/>
            <person name="Kuyper T.W."/>
            <person name="Franco-Molano E.A."/>
            <person name="Baroni T.J."/>
            <person name="Aanen D.K."/>
        </authorList>
    </citation>
    <scope>NUCLEOTIDE SEQUENCE</scope>
    <source>
        <strain evidence="8">D49</strain>
    </source>
</reference>
<feature type="compositionally biased region" description="Polar residues" evidence="6">
    <location>
        <begin position="245"/>
        <end position="254"/>
    </location>
</feature>
<gene>
    <name evidence="8" type="ORF">H0H81_004445</name>
</gene>